<organism evidence="3 4">
    <name type="scientific">Candidatus Amesbacteria bacterium RIFCSPHIGHO2_01_FULL_48_32b</name>
    <dbReference type="NCBI Taxonomy" id="1797253"/>
    <lineage>
        <taxon>Bacteria</taxon>
        <taxon>Candidatus Amesiibacteriota</taxon>
    </lineage>
</organism>
<dbReference type="Proteomes" id="UP000178176">
    <property type="component" value="Unassembled WGS sequence"/>
</dbReference>
<dbReference type="PANTHER" id="PTHR46401:SF2">
    <property type="entry name" value="GLYCOSYLTRANSFERASE WBBK-RELATED"/>
    <property type="match status" value="1"/>
</dbReference>
<dbReference type="GO" id="GO:0009103">
    <property type="term" value="P:lipopolysaccharide biosynthetic process"/>
    <property type="evidence" value="ECO:0007669"/>
    <property type="project" value="TreeGrafter"/>
</dbReference>
<dbReference type="EMBL" id="MEXH01000026">
    <property type="protein sequence ID" value="OGC91960.1"/>
    <property type="molecule type" value="Genomic_DNA"/>
</dbReference>
<evidence type="ECO:0000256" key="1">
    <source>
        <dbReference type="ARBA" id="ARBA00022679"/>
    </source>
</evidence>
<keyword evidence="1" id="KW-0808">Transferase</keyword>
<proteinExistence type="predicted"/>
<dbReference type="Pfam" id="PF00534">
    <property type="entry name" value="Glycos_transf_1"/>
    <property type="match status" value="1"/>
</dbReference>
<sequence length="173" mass="19489">MKELSMTKPFLVYTGNLYPHKNVDILVLAVEKLKINLAIVCARSVFEKRLPASPYAHYLGRLSDPELINLYHNALAFVFPSLIEGFGLPGLEAMSTGLPVIAARASCLPEIYGEAALYFDPYIVNDLVAKIQSILSDPKLRKSLIAKGYRQAQKYSWAKMANETWQIYQKELH</sequence>
<evidence type="ECO:0000313" key="4">
    <source>
        <dbReference type="Proteomes" id="UP000178176"/>
    </source>
</evidence>
<reference evidence="3 4" key="1">
    <citation type="journal article" date="2016" name="Nat. Commun.">
        <title>Thousands of microbial genomes shed light on interconnected biogeochemical processes in an aquifer system.</title>
        <authorList>
            <person name="Anantharaman K."/>
            <person name="Brown C.T."/>
            <person name="Hug L.A."/>
            <person name="Sharon I."/>
            <person name="Castelle C.J."/>
            <person name="Probst A.J."/>
            <person name="Thomas B.C."/>
            <person name="Singh A."/>
            <person name="Wilkins M.J."/>
            <person name="Karaoz U."/>
            <person name="Brodie E.L."/>
            <person name="Williams K.H."/>
            <person name="Hubbard S.S."/>
            <person name="Banfield J.F."/>
        </authorList>
    </citation>
    <scope>NUCLEOTIDE SEQUENCE [LARGE SCALE GENOMIC DNA]</scope>
</reference>
<accession>A0A1F4YD93</accession>
<dbReference type="Gene3D" id="3.40.50.2000">
    <property type="entry name" value="Glycogen Phosphorylase B"/>
    <property type="match status" value="1"/>
</dbReference>
<dbReference type="CDD" id="cd03809">
    <property type="entry name" value="GT4_MtfB-like"/>
    <property type="match status" value="1"/>
</dbReference>
<evidence type="ECO:0000313" key="3">
    <source>
        <dbReference type="EMBL" id="OGC91960.1"/>
    </source>
</evidence>
<name>A0A1F4YD93_9BACT</name>
<gene>
    <name evidence="3" type="ORF">A2876_03390</name>
</gene>
<protein>
    <recommendedName>
        <fullName evidence="2">Glycosyl transferase family 1 domain-containing protein</fullName>
    </recommendedName>
</protein>
<dbReference type="InterPro" id="IPR001296">
    <property type="entry name" value="Glyco_trans_1"/>
</dbReference>
<evidence type="ECO:0000259" key="2">
    <source>
        <dbReference type="Pfam" id="PF00534"/>
    </source>
</evidence>
<feature type="domain" description="Glycosyl transferase family 1" evidence="2">
    <location>
        <begin position="5"/>
        <end position="150"/>
    </location>
</feature>
<dbReference type="GO" id="GO:0016757">
    <property type="term" value="F:glycosyltransferase activity"/>
    <property type="evidence" value="ECO:0007669"/>
    <property type="project" value="InterPro"/>
</dbReference>
<dbReference type="SUPFAM" id="SSF53756">
    <property type="entry name" value="UDP-Glycosyltransferase/glycogen phosphorylase"/>
    <property type="match status" value="1"/>
</dbReference>
<dbReference type="PANTHER" id="PTHR46401">
    <property type="entry name" value="GLYCOSYLTRANSFERASE WBBK-RELATED"/>
    <property type="match status" value="1"/>
</dbReference>
<comment type="caution">
    <text evidence="3">The sequence shown here is derived from an EMBL/GenBank/DDBJ whole genome shotgun (WGS) entry which is preliminary data.</text>
</comment>
<dbReference type="AlphaFoldDB" id="A0A1F4YD93"/>